<reference evidence="3 4" key="1">
    <citation type="submission" date="2016-10" db="EMBL/GenBank/DDBJ databases">
        <authorList>
            <person name="de Groot N.N."/>
        </authorList>
    </citation>
    <scope>NUCLEOTIDE SEQUENCE [LARGE SCALE GENOMIC DNA]</scope>
    <source>
        <strain evidence="3 4">DSM 12272</strain>
    </source>
</reference>
<keyword evidence="1" id="KW-0472">Membrane</keyword>
<keyword evidence="4" id="KW-1185">Reference proteome</keyword>
<evidence type="ECO:0000259" key="2">
    <source>
        <dbReference type="Pfam" id="PF03703"/>
    </source>
</evidence>
<dbReference type="STRING" id="94869.SAMN04488529_11840"/>
<feature type="domain" description="YdbS-like PH" evidence="2">
    <location>
        <begin position="77"/>
        <end position="151"/>
    </location>
</feature>
<dbReference type="Proteomes" id="UP000198597">
    <property type="component" value="Unassembled WGS sequence"/>
</dbReference>
<dbReference type="Pfam" id="PF03703">
    <property type="entry name" value="bPH_2"/>
    <property type="match status" value="1"/>
</dbReference>
<accession>A0A1H0VPI2</accession>
<organism evidence="3 4">
    <name type="scientific">Clostridium gasigenes</name>
    <dbReference type="NCBI Taxonomy" id="94869"/>
    <lineage>
        <taxon>Bacteria</taxon>
        <taxon>Bacillati</taxon>
        <taxon>Bacillota</taxon>
        <taxon>Clostridia</taxon>
        <taxon>Eubacteriales</taxon>
        <taxon>Clostridiaceae</taxon>
        <taxon>Clostridium</taxon>
    </lineage>
</organism>
<dbReference type="OrthoDB" id="1750577at2"/>
<proteinExistence type="predicted"/>
<sequence length="184" mass="21424">MQYEKLNKNSIKSWFVARIIFTIIISGILLTTRYFLIKNNFILLTFKGVKLGLEISIGIIILLSLLNSIIYPIFEFKQWSYLIDEDKIEFQEGIFFRKTVLIPIVRIQHIEFKQGPINRFLKLADVEINTAGGTNKIPNIELCRAEEISRYLNNKVKEKVEAEKLGQDLEVDEKILSEKEDDNV</sequence>
<feature type="transmembrane region" description="Helical" evidence="1">
    <location>
        <begin position="15"/>
        <end position="35"/>
    </location>
</feature>
<dbReference type="AlphaFoldDB" id="A0A1H0VPI2"/>
<evidence type="ECO:0000313" key="3">
    <source>
        <dbReference type="EMBL" id="SDP80427.1"/>
    </source>
</evidence>
<name>A0A1H0VPI2_9CLOT</name>
<feature type="transmembrane region" description="Helical" evidence="1">
    <location>
        <begin position="55"/>
        <end position="74"/>
    </location>
</feature>
<protein>
    <recommendedName>
        <fullName evidence="2">YdbS-like PH domain-containing protein</fullName>
    </recommendedName>
</protein>
<dbReference type="InterPro" id="IPR005182">
    <property type="entry name" value="YdbS-like_PH"/>
</dbReference>
<evidence type="ECO:0000313" key="4">
    <source>
        <dbReference type="Proteomes" id="UP000198597"/>
    </source>
</evidence>
<keyword evidence="1" id="KW-1133">Transmembrane helix</keyword>
<dbReference type="PANTHER" id="PTHR34473:SF2">
    <property type="entry name" value="UPF0699 TRANSMEMBRANE PROTEIN YDBT"/>
    <property type="match status" value="1"/>
</dbReference>
<dbReference type="EMBL" id="FNJM01000018">
    <property type="protein sequence ID" value="SDP80427.1"/>
    <property type="molecule type" value="Genomic_DNA"/>
</dbReference>
<dbReference type="RefSeq" id="WP_089973025.1">
    <property type="nucleotide sequence ID" value="NZ_FNJM01000018.1"/>
</dbReference>
<evidence type="ECO:0000256" key="1">
    <source>
        <dbReference type="SAM" id="Phobius"/>
    </source>
</evidence>
<keyword evidence="1" id="KW-0812">Transmembrane</keyword>
<dbReference type="PANTHER" id="PTHR34473">
    <property type="entry name" value="UPF0699 TRANSMEMBRANE PROTEIN YDBS"/>
    <property type="match status" value="1"/>
</dbReference>
<gene>
    <name evidence="3" type="ORF">SAMN04488529_11840</name>
</gene>